<evidence type="ECO:0000256" key="2">
    <source>
        <dbReference type="ARBA" id="ARBA00022884"/>
    </source>
</evidence>
<evidence type="ECO:0000256" key="3">
    <source>
        <dbReference type="ARBA" id="ARBA00023235"/>
    </source>
</evidence>
<evidence type="ECO:0000313" key="7">
    <source>
        <dbReference type="EMBL" id="AYO30657.1"/>
    </source>
</evidence>
<dbReference type="Pfam" id="PF01479">
    <property type="entry name" value="S4"/>
    <property type="match status" value="1"/>
</dbReference>
<dbReference type="CDD" id="cd00165">
    <property type="entry name" value="S4"/>
    <property type="match status" value="1"/>
</dbReference>
<dbReference type="KEGG" id="bacg:D2962_08500"/>
<dbReference type="SUPFAM" id="SSF55174">
    <property type="entry name" value="Alpha-L RNA-binding motif"/>
    <property type="match status" value="1"/>
</dbReference>
<dbReference type="GO" id="GO:0000455">
    <property type="term" value="P:enzyme-directed rRNA pseudouridine synthesis"/>
    <property type="evidence" value="ECO:0007669"/>
    <property type="project" value="UniProtKB-ARBA"/>
</dbReference>
<dbReference type="InterPro" id="IPR000748">
    <property type="entry name" value="PsdUridine_synth_RsuA/RluB/E/F"/>
</dbReference>
<dbReference type="NCBIfam" id="TIGR00093">
    <property type="entry name" value="pseudouridine synthase"/>
    <property type="match status" value="1"/>
</dbReference>
<dbReference type="PANTHER" id="PTHR47683">
    <property type="entry name" value="PSEUDOURIDINE SYNTHASE FAMILY PROTEIN-RELATED"/>
    <property type="match status" value="1"/>
</dbReference>
<dbReference type="InterPro" id="IPR020103">
    <property type="entry name" value="PsdUridine_synth_cat_dom_sf"/>
</dbReference>
<dbReference type="EC" id="5.4.99.-" evidence="5"/>
<dbReference type="Gene3D" id="3.10.290.10">
    <property type="entry name" value="RNA-binding S4 domain"/>
    <property type="match status" value="1"/>
</dbReference>
<dbReference type="InterPro" id="IPR002942">
    <property type="entry name" value="S4_RNA-bd"/>
</dbReference>
<dbReference type="SUPFAM" id="SSF55120">
    <property type="entry name" value="Pseudouridine synthase"/>
    <property type="match status" value="1"/>
</dbReference>
<dbReference type="EMBL" id="CP033169">
    <property type="protein sequence ID" value="AYO30657.1"/>
    <property type="molecule type" value="Genomic_DNA"/>
</dbReference>
<organism evidence="7 8">
    <name type="scientific">Biomaibacter acetigenes</name>
    <dbReference type="NCBI Taxonomy" id="2316383"/>
    <lineage>
        <taxon>Bacteria</taxon>
        <taxon>Bacillati</taxon>
        <taxon>Bacillota</taxon>
        <taxon>Clostridia</taxon>
        <taxon>Thermosediminibacterales</taxon>
        <taxon>Tepidanaerobacteraceae</taxon>
        <taxon>Biomaibacter</taxon>
    </lineage>
</organism>
<evidence type="ECO:0000259" key="6">
    <source>
        <dbReference type="SMART" id="SM00363"/>
    </source>
</evidence>
<dbReference type="SMART" id="SM00363">
    <property type="entry name" value="S4"/>
    <property type="match status" value="1"/>
</dbReference>
<keyword evidence="8" id="KW-1185">Reference proteome</keyword>
<dbReference type="PANTHER" id="PTHR47683:SF2">
    <property type="entry name" value="RNA-BINDING S4 DOMAIN-CONTAINING PROTEIN"/>
    <property type="match status" value="1"/>
</dbReference>
<dbReference type="GO" id="GO:0005829">
    <property type="term" value="C:cytosol"/>
    <property type="evidence" value="ECO:0007669"/>
    <property type="project" value="UniProtKB-ARBA"/>
</dbReference>
<dbReference type="InterPro" id="IPR006145">
    <property type="entry name" value="PsdUridine_synth_RsuA/RluA"/>
</dbReference>
<dbReference type="Pfam" id="PF00849">
    <property type="entry name" value="PseudoU_synth_2"/>
    <property type="match status" value="1"/>
</dbReference>
<dbReference type="GO" id="GO:0120159">
    <property type="term" value="F:rRNA pseudouridine synthase activity"/>
    <property type="evidence" value="ECO:0007669"/>
    <property type="project" value="UniProtKB-ARBA"/>
</dbReference>
<dbReference type="Gene3D" id="3.30.70.580">
    <property type="entry name" value="Pseudouridine synthase I, catalytic domain, N-terminal subdomain"/>
    <property type="match status" value="1"/>
</dbReference>
<dbReference type="Proteomes" id="UP000280960">
    <property type="component" value="Chromosome"/>
</dbReference>
<evidence type="ECO:0000313" key="8">
    <source>
        <dbReference type="Proteomes" id="UP000280960"/>
    </source>
</evidence>
<dbReference type="FunFam" id="3.30.70.1560:FF:000001">
    <property type="entry name" value="Pseudouridine synthase"/>
    <property type="match status" value="1"/>
</dbReference>
<dbReference type="GO" id="GO:0003723">
    <property type="term" value="F:RNA binding"/>
    <property type="evidence" value="ECO:0007669"/>
    <property type="project" value="UniProtKB-KW"/>
</dbReference>
<keyword evidence="2 4" id="KW-0694">RNA-binding</keyword>
<evidence type="ECO:0000256" key="4">
    <source>
        <dbReference type="PROSITE-ProRule" id="PRU00182"/>
    </source>
</evidence>
<gene>
    <name evidence="7" type="ORF">D2962_08500</name>
</gene>
<dbReference type="PROSITE" id="PS50889">
    <property type="entry name" value="S4"/>
    <property type="match status" value="1"/>
</dbReference>
<name>A0A3G2R742_9FIRM</name>
<dbReference type="FunFam" id="3.10.290.10:FF:000003">
    <property type="entry name" value="Pseudouridine synthase"/>
    <property type="match status" value="1"/>
</dbReference>
<accession>A0A3G2R742</accession>
<dbReference type="Gene3D" id="3.30.70.1560">
    <property type="entry name" value="Alpha-L RNA-binding motif"/>
    <property type="match status" value="1"/>
</dbReference>
<dbReference type="InterPro" id="IPR042092">
    <property type="entry name" value="PsdUridine_s_RsuA/RluB/E/F_cat"/>
</dbReference>
<keyword evidence="3 5" id="KW-0413">Isomerase</keyword>
<feature type="domain" description="RNA-binding S4" evidence="6">
    <location>
        <begin position="3"/>
        <end position="72"/>
    </location>
</feature>
<dbReference type="PROSITE" id="PS01149">
    <property type="entry name" value="PSI_RSU"/>
    <property type="match status" value="1"/>
</dbReference>
<protein>
    <recommendedName>
        <fullName evidence="5">Pseudouridine synthase</fullName>
        <ecNumber evidence="5">5.4.99.-</ecNumber>
    </recommendedName>
</protein>
<dbReference type="InterPro" id="IPR020094">
    <property type="entry name" value="TruA/RsuA/RluB/E/F_N"/>
</dbReference>
<evidence type="ECO:0000256" key="5">
    <source>
        <dbReference type="RuleBase" id="RU003887"/>
    </source>
</evidence>
<evidence type="ECO:0000256" key="1">
    <source>
        <dbReference type="ARBA" id="ARBA00008348"/>
    </source>
</evidence>
<reference evidence="7 8" key="1">
    <citation type="submission" date="2018-10" db="EMBL/GenBank/DDBJ databases">
        <authorList>
            <person name="Zhang X."/>
        </authorList>
    </citation>
    <scope>NUCLEOTIDE SEQUENCE [LARGE SCALE GENOMIC DNA]</scope>
    <source>
        <strain evidence="7 8">SK-G1</strain>
    </source>
</reference>
<proteinExistence type="inferred from homology"/>
<dbReference type="AlphaFoldDB" id="A0A3G2R742"/>
<dbReference type="CDD" id="cd02870">
    <property type="entry name" value="PseudoU_synth_RsuA_like"/>
    <property type="match status" value="1"/>
</dbReference>
<dbReference type="InterPro" id="IPR036986">
    <property type="entry name" value="S4_RNA-bd_sf"/>
</dbReference>
<sequence length="237" mass="26853">MKIRLQKFLASVGVASRRASEKIIQDGRVQVNGRIVRELGVKIDPDVDEIKVDGKACRKEPRHIYILINKPIGVVTTVKDPFGRPTVLDLIKGLKERVYPVGRLDMDTEGLLILTNDGEVTYRLTHPKHEVEKTYLAHVRGMVGRQQILMLETGVKLEDGLTAPAKVRIVKYDGDSTVLEIKIHEGKKRQVRRMCSAVGNPVIYLKRTHIGTLSLKNLKPGQWRFMTAKEIEYIKNL</sequence>
<comment type="similarity">
    <text evidence="1 5">Belongs to the pseudouridine synthase RsuA family.</text>
</comment>
<dbReference type="InterPro" id="IPR050343">
    <property type="entry name" value="RsuA_PseudoU_synthase"/>
</dbReference>
<dbReference type="RefSeq" id="WP_122014739.1">
    <property type="nucleotide sequence ID" value="NZ_CP033169.1"/>
</dbReference>
<dbReference type="InterPro" id="IPR018496">
    <property type="entry name" value="PsdUridine_synth_RsuA/RluB_CS"/>
</dbReference>